<dbReference type="OMA" id="QWIEATR"/>
<dbReference type="Gene3D" id="3.40.525.10">
    <property type="entry name" value="CRAL-TRIO lipid binding domain"/>
    <property type="match status" value="2"/>
</dbReference>
<dbReference type="InParanoid" id="Q5AY45"/>
<dbReference type="InterPro" id="IPR001251">
    <property type="entry name" value="CRAL-TRIO_dom"/>
</dbReference>
<dbReference type="OrthoDB" id="43460at2759"/>
<evidence type="ECO:0000259" key="2">
    <source>
        <dbReference type="SMART" id="SM01100"/>
    </source>
</evidence>
<dbReference type="SUPFAM" id="SSF52087">
    <property type="entry name" value="CRAL/TRIO domain"/>
    <property type="match status" value="2"/>
</dbReference>
<feature type="domain" description="CRAL/TRIO N-terminal" evidence="2">
    <location>
        <begin position="135"/>
        <end position="160"/>
    </location>
</feature>
<reference evidence="4" key="1">
    <citation type="journal article" date="2005" name="Nature">
        <title>Sequencing of Aspergillus nidulans and comparative analysis with A. fumigatus and A. oryzae.</title>
        <authorList>
            <person name="Galagan J.E."/>
            <person name="Calvo S.E."/>
            <person name="Cuomo C."/>
            <person name="Ma L.J."/>
            <person name="Wortman J.R."/>
            <person name="Batzoglou S."/>
            <person name="Lee S.I."/>
            <person name="Basturkmen M."/>
            <person name="Spevak C.C."/>
            <person name="Clutterbuck J."/>
            <person name="Kapitonov V."/>
            <person name="Jurka J."/>
            <person name="Scazzocchio C."/>
            <person name="Farman M."/>
            <person name="Butler J."/>
            <person name="Purcell S."/>
            <person name="Harris S."/>
            <person name="Braus G.H."/>
            <person name="Draht O."/>
            <person name="Busch S."/>
            <person name="D'Enfert C."/>
            <person name="Bouchier C."/>
            <person name="Goldman G.H."/>
            <person name="Bell-Pedersen D."/>
            <person name="Griffiths-Jones S."/>
            <person name="Doonan J.H."/>
            <person name="Yu J."/>
            <person name="Vienken K."/>
            <person name="Pain A."/>
            <person name="Freitag M."/>
            <person name="Selker E.U."/>
            <person name="Archer D.B."/>
            <person name="Penalva M.A."/>
            <person name="Oakley B.R."/>
            <person name="Momany M."/>
            <person name="Tanaka T."/>
            <person name="Kumagai T."/>
            <person name="Asai K."/>
            <person name="Machida M."/>
            <person name="Nierman W.C."/>
            <person name="Denning D.W."/>
            <person name="Caddick M."/>
            <person name="Hynes M."/>
            <person name="Paoletti M."/>
            <person name="Fischer R."/>
            <person name="Miller B."/>
            <person name="Dyer P."/>
            <person name="Sachs M.S."/>
            <person name="Osmani S.A."/>
            <person name="Birren B.W."/>
        </authorList>
    </citation>
    <scope>NUCLEOTIDE SEQUENCE [LARGE SCALE GENOMIC DNA]</scope>
    <source>
        <strain evidence="4">FGSC A4 / ATCC 38163 / CBS 112.46 / NRRL 194 / M139</strain>
    </source>
</reference>
<dbReference type="SMART" id="SM01100">
    <property type="entry name" value="CRAL_TRIO_N"/>
    <property type="match status" value="1"/>
</dbReference>
<feature type="chain" id="PRO_5010164935" evidence="1">
    <location>
        <begin position="31"/>
        <end position="470"/>
    </location>
</feature>
<evidence type="ECO:0000313" key="4">
    <source>
        <dbReference type="Proteomes" id="UP000000560"/>
    </source>
</evidence>
<evidence type="ECO:0000256" key="1">
    <source>
        <dbReference type="SAM" id="SignalP"/>
    </source>
</evidence>
<dbReference type="GO" id="GO:0008526">
    <property type="term" value="F:phosphatidylinositol transfer activity"/>
    <property type="evidence" value="ECO:0000318"/>
    <property type="project" value="GO_Central"/>
</dbReference>
<gene>
    <name evidence="3" type="ORF">ANIA_06785</name>
</gene>
<dbReference type="InterPro" id="IPR036273">
    <property type="entry name" value="CRAL/TRIO_N_dom_sf"/>
</dbReference>
<dbReference type="GeneID" id="2870318"/>
<organism evidence="3 4">
    <name type="scientific">Emericella nidulans (strain FGSC A4 / ATCC 38163 / CBS 112.46 / NRRL 194 / M139)</name>
    <name type="common">Aspergillus nidulans</name>
    <dbReference type="NCBI Taxonomy" id="227321"/>
    <lineage>
        <taxon>Eukaryota</taxon>
        <taxon>Fungi</taxon>
        <taxon>Dikarya</taxon>
        <taxon>Ascomycota</taxon>
        <taxon>Pezizomycotina</taxon>
        <taxon>Eurotiomycetes</taxon>
        <taxon>Eurotiomycetidae</taxon>
        <taxon>Eurotiales</taxon>
        <taxon>Aspergillaceae</taxon>
        <taxon>Aspergillus</taxon>
        <taxon>Aspergillus subgen. Nidulantes</taxon>
    </lineage>
</organism>
<dbReference type="Proteomes" id="UP000000560">
    <property type="component" value="Chromosome I"/>
</dbReference>
<dbReference type="PANTHER" id="PTHR46590:SF2">
    <property type="entry name" value="CRAL_TRIO DOMAIN PROTEIN (AFU_ORTHOLOGUE AFUA_4G13930)-RELATED"/>
    <property type="match status" value="1"/>
</dbReference>
<name>Q5AY45_EMENI</name>
<sequence>MNGSSTGTLTPAQAARLHQLWMLLLHLAEASSLGALEQFVRVNSLDPTGAISTPSLSRRNSLFARSETARSRRSYEKRASVASTSLPYHHVRLLQTFGDAGFTAAQIRNVRHVLKLMSPEDVRFGILTAAKHENPDTFVLRFLRAAKWDVNQAVVQLLGAIVWRLKEMQVDNVLLPRGEAFAAASETDVSNPARAEDARAFMKQLRIGKGFVHGVDRSSRPVLIIRIRLHRPGDQSEAALSQFITHLIESARLVLSPPVETAVGPSPLFQFRLTRPDSDFRPDGVLARKHGAGAWKIIKPWIDPRLVERIHFTRSVEDLEKFMDRDQIITELGGDEDWEYEYIEPEPDENQAMDDLAARDTLLAERQSLGEDFIAATSRWVSAAQTGDPVQIDEATAHREEIIEQIRLNYWNLDPYVRARNNLDRTGVIQEGGFVEMYPISQPQTPLAVIQTAKVLQVEHVRGRVKVVNV</sequence>
<accession>Q5AY45</accession>
<dbReference type="eggNOG" id="KOG1470">
    <property type="taxonomic scope" value="Eukaryota"/>
</dbReference>
<dbReference type="HOGENOM" id="CLU_016665_3_0_1"/>
<dbReference type="RefSeq" id="XP_664389.1">
    <property type="nucleotide sequence ID" value="XM_659297.1"/>
</dbReference>
<feature type="signal peptide" evidence="1">
    <location>
        <begin position="1"/>
        <end position="30"/>
    </location>
</feature>
<dbReference type="Pfam" id="PF03765">
    <property type="entry name" value="CRAL_TRIO_N"/>
    <property type="match status" value="1"/>
</dbReference>
<dbReference type="AlphaFoldDB" id="Q5AY45"/>
<proteinExistence type="predicted"/>
<keyword evidence="4" id="KW-1185">Reference proteome</keyword>
<dbReference type="InterPro" id="IPR036865">
    <property type="entry name" value="CRAL-TRIO_dom_sf"/>
</dbReference>
<dbReference type="PANTHER" id="PTHR46590">
    <property type="entry name" value="PHOSPHATIDYLINOSITOL TRANSFER PROTEIN CSR1-RELATED"/>
    <property type="match status" value="1"/>
</dbReference>
<dbReference type="Pfam" id="PF00650">
    <property type="entry name" value="CRAL_TRIO"/>
    <property type="match status" value="2"/>
</dbReference>
<evidence type="ECO:0000313" key="3">
    <source>
        <dbReference type="EMBL" id="CBF71453.1"/>
    </source>
</evidence>
<dbReference type="InterPro" id="IPR011074">
    <property type="entry name" value="CRAL/TRIO_N_dom"/>
</dbReference>
<keyword evidence="1" id="KW-0732">Signal</keyword>
<dbReference type="CDD" id="cd00170">
    <property type="entry name" value="SEC14"/>
    <property type="match status" value="1"/>
</dbReference>
<dbReference type="InterPro" id="IPR052432">
    <property type="entry name" value="PITP/CRAL-TRIO"/>
</dbReference>
<protein>
    <submittedName>
        <fullName evidence="3">CRAL/TRIO domain protein (AFU_orthologue AFUA_7G06760)</fullName>
    </submittedName>
</protein>
<dbReference type="GO" id="GO:0015914">
    <property type="term" value="P:phospholipid transport"/>
    <property type="evidence" value="ECO:0000318"/>
    <property type="project" value="GO_Central"/>
</dbReference>
<dbReference type="EMBL" id="BN001301">
    <property type="protein sequence ID" value="CBF71453.1"/>
    <property type="molecule type" value="Genomic_DNA"/>
</dbReference>
<dbReference type="KEGG" id="ani:ANIA_06785"/>
<dbReference type="SUPFAM" id="SSF46938">
    <property type="entry name" value="CRAL/TRIO N-terminal domain"/>
    <property type="match status" value="1"/>
</dbReference>
<reference evidence="4" key="2">
    <citation type="journal article" date="2009" name="Fungal Genet. Biol.">
        <title>The 2008 update of the Aspergillus nidulans genome annotation: a community effort.</title>
        <authorList>
            <person name="Wortman J.R."/>
            <person name="Gilsenan J.M."/>
            <person name="Joardar V."/>
            <person name="Deegan J."/>
            <person name="Clutterbuck J."/>
            <person name="Andersen M.R."/>
            <person name="Archer D."/>
            <person name="Bencina M."/>
            <person name="Braus G."/>
            <person name="Coutinho P."/>
            <person name="von Dohren H."/>
            <person name="Doonan J."/>
            <person name="Driessen A.J."/>
            <person name="Durek P."/>
            <person name="Espeso E."/>
            <person name="Fekete E."/>
            <person name="Flipphi M."/>
            <person name="Estrada C.G."/>
            <person name="Geysens S."/>
            <person name="Goldman G."/>
            <person name="de Groot P.W."/>
            <person name="Hansen K."/>
            <person name="Harris S.D."/>
            <person name="Heinekamp T."/>
            <person name="Helmstaedt K."/>
            <person name="Henrissat B."/>
            <person name="Hofmann G."/>
            <person name="Homan T."/>
            <person name="Horio T."/>
            <person name="Horiuchi H."/>
            <person name="James S."/>
            <person name="Jones M."/>
            <person name="Karaffa L."/>
            <person name="Karanyi Z."/>
            <person name="Kato M."/>
            <person name="Keller N."/>
            <person name="Kelly D.E."/>
            <person name="Kiel J.A."/>
            <person name="Kim J.M."/>
            <person name="van der Klei I.J."/>
            <person name="Klis F.M."/>
            <person name="Kovalchuk A."/>
            <person name="Krasevec N."/>
            <person name="Kubicek C.P."/>
            <person name="Liu B."/>
            <person name="Maccabe A."/>
            <person name="Meyer V."/>
            <person name="Mirabito P."/>
            <person name="Miskei M."/>
            <person name="Mos M."/>
            <person name="Mullins J."/>
            <person name="Nelson D.R."/>
            <person name="Nielsen J."/>
            <person name="Oakley B.R."/>
            <person name="Osmani S.A."/>
            <person name="Pakula T."/>
            <person name="Paszewski A."/>
            <person name="Paulsen I."/>
            <person name="Pilsyk S."/>
            <person name="Pocsi I."/>
            <person name="Punt P.J."/>
            <person name="Ram A.F."/>
            <person name="Ren Q."/>
            <person name="Robellet X."/>
            <person name="Robson G."/>
            <person name="Seiboth B."/>
            <person name="van Solingen P."/>
            <person name="Specht T."/>
            <person name="Sun J."/>
            <person name="Taheri-Talesh N."/>
            <person name="Takeshita N."/>
            <person name="Ussery D."/>
            <person name="vanKuyk P.A."/>
            <person name="Visser H."/>
            <person name="van de Vondervoort P.J."/>
            <person name="de Vries R.P."/>
            <person name="Walton J."/>
            <person name="Xiang X."/>
            <person name="Xiong Y."/>
            <person name="Zeng A.P."/>
            <person name="Brandt B.W."/>
            <person name="Cornell M.J."/>
            <person name="van den Hondel C.A."/>
            <person name="Visser J."/>
            <person name="Oliver S.G."/>
            <person name="Turner G."/>
        </authorList>
    </citation>
    <scope>GENOME REANNOTATION</scope>
    <source>
        <strain evidence="4">FGSC A4 / ATCC 38163 / CBS 112.46 / NRRL 194 / M139</strain>
    </source>
</reference>
<accession>C8V274</accession>